<proteinExistence type="predicted"/>
<accession>A0AAN7VWP4</accession>
<sequence length="235" mass="24482">MLSSPLPFLAALVTIATAATTPVCSSVPYKNLLFLSSYTPAVKFCSTKFQLRLQLAQLLSRFRQSLARPLRTPEPVTTTTTIPVTTTITIDQANKKRAASVNSAQASASFKALSILASNIVKTACSCIETTPKCTTVTSTRTSISTKTFTATVATLVGVTQLLPNTEIVTLTASTTLNAQTVTETATTVIATAIVCGNGLSLCNGQCKDLTSDASNCGACGNVVSQVPVPSTHDL</sequence>
<protein>
    <submittedName>
        <fullName evidence="2">Uncharacterized protein</fullName>
    </submittedName>
</protein>
<gene>
    <name evidence="2" type="ORF">LTR97_001820</name>
</gene>
<dbReference type="AlphaFoldDB" id="A0AAN7VWP4"/>
<feature type="signal peptide" evidence="1">
    <location>
        <begin position="1"/>
        <end position="18"/>
    </location>
</feature>
<evidence type="ECO:0000313" key="3">
    <source>
        <dbReference type="Proteomes" id="UP001310594"/>
    </source>
</evidence>
<keyword evidence="1" id="KW-0732">Signal</keyword>
<dbReference type="EMBL" id="JAVRQU010000002">
    <property type="protein sequence ID" value="KAK5706828.1"/>
    <property type="molecule type" value="Genomic_DNA"/>
</dbReference>
<feature type="chain" id="PRO_5043031623" evidence="1">
    <location>
        <begin position="19"/>
        <end position="235"/>
    </location>
</feature>
<comment type="caution">
    <text evidence="2">The sequence shown here is derived from an EMBL/GenBank/DDBJ whole genome shotgun (WGS) entry which is preliminary data.</text>
</comment>
<dbReference type="Proteomes" id="UP001310594">
    <property type="component" value="Unassembled WGS sequence"/>
</dbReference>
<evidence type="ECO:0000256" key="1">
    <source>
        <dbReference type="SAM" id="SignalP"/>
    </source>
</evidence>
<name>A0AAN7VWP4_9PEZI</name>
<evidence type="ECO:0000313" key="2">
    <source>
        <dbReference type="EMBL" id="KAK5706828.1"/>
    </source>
</evidence>
<reference evidence="2" key="1">
    <citation type="submission" date="2023-08" db="EMBL/GenBank/DDBJ databases">
        <title>Black Yeasts Isolated from many extreme environments.</title>
        <authorList>
            <person name="Coleine C."/>
            <person name="Stajich J.E."/>
            <person name="Selbmann L."/>
        </authorList>
    </citation>
    <scope>NUCLEOTIDE SEQUENCE</scope>
    <source>
        <strain evidence="2">CCFEE 5810</strain>
    </source>
</reference>
<organism evidence="2 3">
    <name type="scientific">Elasticomyces elasticus</name>
    <dbReference type="NCBI Taxonomy" id="574655"/>
    <lineage>
        <taxon>Eukaryota</taxon>
        <taxon>Fungi</taxon>
        <taxon>Dikarya</taxon>
        <taxon>Ascomycota</taxon>
        <taxon>Pezizomycotina</taxon>
        <taxon>Dothideomycetes</taxon>
        <taxon>Dothideomycetidae</taxon>
        <taxon>Mycosphaerellales</taxon>
        <taxon>Teratosphaeriaceae</taxon>
        <taxon>Elasticomyces</taxon>
    </lineage>
</organism>